<reference evidence="2" key="1">
    <citation type="submission" date="2016-02" db="EMBL/GenBank/DDBJ databases">
        <authorList>
            <person name="Wibberg D."/>
        </authorList>
    </citation>
    <scope>NUCLEOTIDE SEQUENCE [LARGE SCALE GENOMIC DNA]</scope>
</reference>
<proteinExistence type="predicted"/>
<name>A0A1C3NYX5_9ACTN</name>
<organism evidence="1 2">
    <name type="scientific">Candidatus Protofrankia californiensis</name>
    <dbReference type="NCBI Taxonomy" id="1839754"/>
    <lineage>
        <taxon>Bacteria</taxon>
        <taxon>Bacillati</taxon>
        <taxon>Actinomycetota</taxon>
        <taxon>Actinomycetes</taxon>
        <taxon>Frankiales</taxon>
        <taxon>Frankiaceae</taxon>
        <taxon>Protofrankia</taxon>
    </lineage>
</organism>
<evidence type="ECO:0000313" key="1">
    <source>
        <dbReference type="EMBL" id="SBW22766.1"/>
    </source>
</evidence>
<keyword evidence="2" id="KW-1185">Reference proteome</keyword>
<dbReference type="EMBL" id="FLUV01001310">
    <property type="protein sequence ID" value="SBW22766.1"/>
    <property type="molecule type" value="Genomic_DNA"/>
</dbReference>
<protein>
    <submittedName>
        <fullName evidence="1">Uncharacterized protein</fullName>
    </submittedName>
</protein>
<accession>A0A1C3NYX5</accession>
<sequence length="30" mass="3899">MLNHRKVYDDDQRMFRQSVRRFVSNEEKQW</sequence>
<gene>
    <name evidence="1" type="ORF">FDG2_3101</name>
</gene>
<dbReference type="Proteomes" id="UP000199013">
    <property type="component" value="Unassembled WGS sequence"/>
</dbReference>
<dbReference type="AlphaFoldDB" id="A0A1C3NYX5"/>
<evidence type="ECO:0000313" key="2">
    <source>
        <dbReference type="Proteomes" id="UP000199013"/>
    </source>
</evidence>